<name>S6VQJ5_PSESF</name>
<feature type="non-terminal residue" evidence="5">
    <location>
        <position position="1"/>
    </location>
</feature>
<evidence type="ECO:0000313" key="6">
    <source>
        <dbReference type="Proteomes" id="UP000015729"/>
    </source>
</evidence>
<protein>
    <submittedName>
        <fullName evidence="5">Putative monovalent cation/H+ antiporter subunit A</fullName>
    </submittedName>
</protein>
<feature type="non-terminal residue" evidence="5">
    <location>
        <position position="183"/>
    </location>
</feature>
<organism evidence="5 6">
    <name type="scientific">Pseudomonas syringae pv. actinidiae ICMP 18807</name>
    <dbReference type="NCBI Taxonomy" id="1194404"/>
    <lineage>
        <taxon>Bacteria</taxon>
        <taxon>Pseudomonadati</taxon>
        <taxon>Pseudomonadota</taxon>
        <taxon>Gammaproteobacteria</taxon>
        <taxon>Pseudomonadales</taxon>
        <taxon>Pseudomonadaceae</taxon>
        <taxon>Pseudomonas</taxon>
        <taxon>Pseudomonas syringae</taxon>
    </lineage>
</organism>
<evidence type="ECO:0000256" key="1">
    <source>
        <dbReference type="ARBA" id="ARBA00004127"/>
    </source>
</evidence>
<evidence type="ECO:0000313" key="5">
    <source>
        <dbReference type="EMBL" id="EPN53672.1"/>
    </source>
</evidence>
<evidence type="ECO:0000256" key="2">
    <source>
        <dbReference type="RuleBase" id="RU000320"/>
    </source>
</evidence>
<sequence length="183" mass="19600">FHFWLPHAMAAPTPVSAYLHSATMVKAGVFLMARMWPALSGTEQWFWIVSGAGACTLILGAYAAIFQNDLKGLLAYSTISHLGLITLLLGLNSPLAAVAAVFHILNHATFKASLFMAAGIIDHESGTRDIRRLSGLVKLLPYTATLAMVASASMAGVPLLNGFLSKEMFFAETVFISATAWVE</sequence>
<comment type="caution">
    <text evidence="5">The sequence shown here is derived from an EMBL/GenBank/DDBJ whole genome shotgun (WGS) entry which is preliminary data.</text>
</comment>
<dbReference type="GO" id="GO:0016020">
    <property type="term" value="C:membrane"/>
    <property type="evidence" value="ECO:0007669"/>
    <property type="project" value="UniProtKB-SubCell"/>
</dbReference>
<feature type="domain" description="NADH:quinone oxidoreductase/Mrp antiporter transmembrane" evidence="4">
    <location>
        <begin position="1"/>
        <end position="174"/>
    </location>
</feature>
<dbReference type="PANTHER" id="PTHR43373:SF1">
    <property type="entry name" value="NA(+)_H(+) ANTIPORTER SUBUNIT A"/>
    <property type="match status" value="1"/>
</dbReference>
<keyword evidence="3" id="KW-1133">Transmembrane helix</keyword>
<dbReference type="Pfam" id="PF00361">
    <property type="entry name" value="Proton_antipo_M"/>
    <property type="match status" value="1"/>
</dbReference>
<dbReference type="EMBL" id="AOKG01001137">
    <property type="protein sequence ID" value="EPN53672.1"/>
    <property type="molecule type" value="Genomic_DNA"/>
</dbReference>
<dbReference type="PANTHER" id="PTHR43373">
    <property type="entry name" value="NA(+)/H(+) ANTIPORTER SUBUNIT"/>
    <property type="match status" value="1"/>
</dbReference>
<proteinExistence type="predicted"/>
<dbReference type="GO" id="GO:0012505">
    <property type="term" value="C:endomembrane system"/>
    <property type="evidence" value="ECO:0007669"/>
    <property type="project" value="UniProtKB-SubCell"/>
</dbReference>
<dbReference type="Proteomes" id="UP000015729">
    <property type="component" value="Unassembled WGS sequence"/>
</dbReference>
<comment type="subcellular location">
    <subcellularLocation>
        <location evidence="1">Endomembrane system</location>
        <topology evidence="1">Multi-pass membrane protein</topology>
    </subcellularLocation>
    <subcellularLocation>
        <location evidence="2">Membrane</location>
        <topology evidence="2">Multi-pass membrane protein</topology>
    </subcellularLocation>
</comment>
<dbReference type="InterPro" id="IPR050616">
    <property type="entry name" value="CPA3_Na-H_Antiporter_A"/>
</dbReference>
<feature type="transmembrane region" description="Helical" evidence="3">
    <location>
        <begin position="139"/>
        <end position="160"/>
    </location>
</feature>
<feature type="transmembrane region" description="Helical" evidence="3">
    <location>
        <begin position="45"/>
        <end position="66"/>
    </location>
</feature>
<gene>
    <name evidence="5" type="ORF">A244_16664</name>
</gene>
<dbReference type="PRINTS" id="PR01434">
    <property type="entry name" value="NADHDHGNASE5"/>
</dbReference>
<accession>S6VQJ5</accession>
<evidence type="ECO:0000259" key="4">
    <source>
        <dbReference type="Pfam" id="PF00361"/>
    </source>
</evidence>
<keyword evidence="3" id="KW-0472">Membrane</keyword>
<reference evidence="5 6" key="1">
    <citation type="journal article" date="2013" name="PLoS Pathog.">
        <title>Genomic analysis of the Kiwifruit pathogen Pseudomonas syringae pv. actinidiae provides insight into the origins of an emergent plant disease.</title>
        <authorList>
            <person name="McCann H.C."/>
            <person name="Rikkerink E.H."/>
            <person name="Bertels F."/>
            <person name="Fiers M."/>
            <person name="Lu A."/>
            <person name="Rees-George J."/>
            <person name="Andersen M.T."/>
            <person name="Gleave A.P."/>
            <person name="Haubold B."/>
            <person name="Wohlers M.W."/>
            <person name="Guttman D.S."/>
            <person name="Wang P.W."/>
            <person name="Straub C."/>
            <person name="Vanneste J.L."/>
            <person name="Rainey P.B."/>
            <person name="Templeton M.D."/>
        </authorList>
    </citation>
    <scope>NUCLEOTIDE SEQUENCE [LARGE SCALE GENOMIC DNA]</scope>
    <source>
        <strain evidence="5 6">ICMP 18807</strain>
    </source>
</reference>
<dbReference type="AlphaFoldDB" id="S6VQJ5"/>
<dbReference type="InterPro" id="IPR001750">
    <property type="entry name" value="ND/Mrp_TM"/>
</dbReference>
<keyword evidence="2 3" id="KW-0812">Transmembrane</keyword>
<evidence type="ECO:0000256" key="3">
    <source>
        <dbReference type="SAM" id="Phobius"/>
    </source>
</evidence>